<evidence type="ECO:0000313" key="2">
    <source>
        <dbReference type="EMBL" id="CAK8683377.1"/>
    </source>
</evidence>
<keyword evidence="3" id="KW-1185">Reference proteome</keyword>
<keyword evidence="1" id="KW-0472">Membrane</keyword>
<dbReference type="EMBL" id="CAWYQH010000097">
    <property type="protein sequence ID" value="CAK8683377.1"/>
    <property type="molecule type" value="Genomic_DNA"/>
</dbReference>
<reference evidence="2 3" key="1">
    <citation type="submission" date="2024-02" db="EMBL/GenBank/DDBJ databases">
        <authorList>
            <person name="Daric V."/>
            <person name="Darras S."/>
        </authorList>
    </citation>
    <scope>NUCLEOTIDE SEQUENCE [LARGE SCALE GENOMIC DNA]</scope>
</reference>
<organism evidence="2 3">
    <name type="scientific">Clavelina lepadiformis</name>
    <name type="common">Light-bulb sea squirt</name>
    <name type="synonym">Ascidia lepadiformis</name>
    <dbReference type="NCBI Taxonomy" id="159417"/>
    <lineage>
        <taxon>Eukaryota</taxon>
        <taxon>Metazoa</taxon>
        <taxon>Chordata</taxon>
        <taxon>Tunicata</taxon>
        <taxon>Ascidiacea</taxon>
        <taxon>Aplousobranchia</taxon>
        <taxon>Clavelinidae</taxon>
        <taxon>Clavelina</taxon>
    </lineage>
</organism>
<gene>
    <name evidence="2" type="ORF">CVLEPA_LOCUS14458</name>
</gene>
<keyword evidence="1" id="KW-1133">Transmembrane helix</keyword>
<evidence type="ECO:0000313" key="3">
    <source>
        <dbReference type="Proteomes" id="UP001642483"/>
    </source>
</evidence>
<sequence>MSLRGQNELKIPIQIILQKMSSYENSTSKDAVATSAGNDLGVSAVRSSCNIKALSVNFCDLRRVIITRASPSYEHVCVLAFSSQELHHSKQCHWNMNFVKLVNRLHGDGLSSAAGGSLMVSQQFRVYDPSGPRTQIWFCVHTFLCLGLRCALDFVPGTGRQSVSVLWFALMFSVVGLVFRVVSPYARPAHFP</sequence>
<protein>
    <submittedName>
        <fullName evidence="2">Uncharacterized protein</fullName>
    </submittedName>
</protein>
<accession>A0ABP0FUV0</accession>
<proteinExistence type="predicted"/>
<feature type="transmembrane region" description="Helical" evidence="1">
    <location>
        <begin position="164"/>
        <end position="182"/>
    </location>
</feature>
<evidence type="ECO:0000256" key="1">
    <source>
        <dbReference type="SAM" id="Phobius"/>
    </source>
</evidence>
<dbReference type="Proteomes" id="UP001642483">
    <property type="component" value="Unassembled WGS sequence"/>
</dbReference>
<comment type="caution">
    <text evidence="2">The sequence shown here is derived from an EMBL/GenBank/DDBJ whole genome shotgun (WGS) entry which is preliminary data.</text>
</comment>
<keyword evidence="1" id="KW-0812">Transmembrane</keyword>
<name>A0ABP0FUV0_CLALP</name>